<dbReference type="GO" id="GO:0006281">
    <property type="term" value="P:DNA repair"/>
    <property type="evidence" value="ECO:0007669"/>
    <property type="project" value="UniProtKB-UniRule"/>
</dbReference>
<comment type="function">
    <text evidence="6">The RuvA-RuvB-RuvC complex processes Holliday junction (HJ) DNA during genetic recombination and DNA repair, while the RuvA-RuvB complex plays an important role in the rescue of blocked DNA replication forks via replication fork reversal (RFR). RuvA specifically binds to HJ cruciform DNA, conferring on it an open structure. The RuvB hexamer acts as an ATP-dependent pump, pulling dsDNA into and through the RuvAB complex. HJ branch migration allows RuvC to scan DNA until it finds its consensus sequence, where it cleaves and resolves the cruciform DNA.</text>
</comment>
<protein>
    <recommendedName>
        <fullName evidence="6">Holliday junction branch migration complex subunit RuvA</fullName>
    </recommendedName>
</protein>
<comment type="caution">
    <text evidence="6">Lacks conserved residue(s) required for the propagation of feature annotation.</text>
</comment>
<dbReference type="CDD" id="cd14332">
    <property type="entry name" value="UBA_RuvA_C"/>
    <property type="match status" value="1"/>
</dbReference>
<dbReference type="Gene3D" id="1.10.150.20">
    <property type="entry name" value="5' to 3' exonuclease, C-terminal subdomain"/>
    <property type="match status" value="1"/>
</dbReference>
<dbReference type="GO" id="GO:0048476">
    <property type="term" value="C:Holliday junction resolvase complex"/>
    <property type="evidence" value="ECO:0007669"/>
    <property type="project" value="UniProtKB-UniRule"/>
</dbReference>
<evidence type="ECO:0000313" key="7">
    <source>
        <dbReference type="EMBL" id="QDU79571.1"/>
    </source>
</evidence>
<dbReference type="GO" id="GO:0016787">
    <property type="term" value="F:hydrolase activity"/>
    <property type="evidence" value="ECO:0007669"/>
    <property type="project" value="UniProtKB-KW"/>
</dbReference>
<accession>A0A518CK18</accession>
<dbReference type="GO" id="GO:0009378">
    <property type="term" value="F:four-way junction helicase activity"/>
    <property type="evidence" value="ECO:0007669"/>
    <property type="project" value="InterPro"/>
</dbReference>
<dbReference type="KEGG" id="plon:Pla110_12820"/>
<dbReference type="GO" id="GO:0009379">
    <property type="term" value="C:Holliday junction helicase complex"/>
    <property type="evidence" value="ECO:0007669"/>
    <property type="project" value="InterPro"/>
</dbReference>
<name>A0A518CK18_9PLAN</name>
<dbReference type="RefSeq" id="WP_144994276.1">
    <property type="nucleotide sequence ID" value="NZ_CP036281.1"/>
</dbReference>
<dbReference type="GO" id="GO:0005737">
    <property type="term" value="C:cytoplasm"/>
    <property type="evidence" value="ECO:0007669"/>
    <property type="project" value="UniProtKB-SubCell"/>
</dbReference>
<sequence>MITRIQGELVHLSDTVATLRIGAFDYEVLIPEFVRRHLQSKVGTEINLRTIEYLEGNPQQGRLVPRMIGFMSDAEKEFFEMICSVDGVGVRKALRAMVRPVREVATAIEEQDVKQLTTLPGVGPAVAERIVAKLRRKMTKFALMVSREWPEEAGGDDILGEAVEALISLGHTSNDARNKVEAIMESGKKFKSVEALLTEIYKQQR</sequence>
<keyword evidence="8" id="KW-1185">Reference proteome</keyword>
<dbReference type="InterPro" id="IPR000085">
    <property type="entry name" value="RuvA"/>
</dbReference>
<keyword evidence="3 6" id="KW-0238">DNA-binding</keyword>
<keyword evidence="5 6" id="KW-0234">DNA repair</keyword>
<evidence type="ECO:0000256" key="4">
    <source>
        <dbReference type="ARBA" id="ARBA00023172"/>
    </source>
</evidence>
<evidence type="ECO:0000256" key="6">
    <source>
        <dbReference type="HAMAP-Rule" id="MF_00031"/>
    </source>
</evidence>
<dbReference type="SUPFAM" id="SSF47781">
    <property type="entry name" value="RuvA domain 2-like"/>
    <property type="match status" value="1"/>
</dbReference>
<dbReference type="Gene3D" id="1.10.8.10">
    <property type="entry name" value="DNA helicase RuvA subunit, C-terminal domain"/>
    <property type="match status" value="1"/>
</dbReference>
<keyword evidence="1 6" id="KW-0963">Cytoplasm</keyword>
<evidence type="ECO:0000256" key="3">
    <source>
        <dbReference type="ARBA" id="ARBA00023125"/>
    </source>
</evidence>
<dbReference type="GO" id="GO:0005524">
    <property type="term" value="F:ATP binding"/>
    <property type="evidence" value="ECO:0007669"/>
    <property type="project" value="InterPro"/>
</dbReference>
<reference evidence="7 8" key="1">
    <citation type="submission" date="2019-02" db="EMBL/GenBank/DDBJ databases">
        <title>Deep-cultivation of Planctomycetes and their phenomic and genomic characterization uncovers novel biology.</title>
        <authorList>
            <person name="Wiegand S."/>
            <person name="Jogler M."/>
            <person name="Boedeker C."/>
            <person name="Pinto D."/>
            <person name="Vollmers J."/>
            <person name="Rivas-Marin E."/>
            <person name="Kohn T."/>
            <person name="Peeters S.H."/>
            <person name="Heuer A."/>
            <person name="Rast P."/>
            <person name="Oberbeckmann S."/>
            <person name="Bunk B."/>
            <person name="Jeske O."/>
            <person name="Meyerdierks A."/>
            <person name="Storesund J.E."/>
            <person name="Kallscheuer N."/>
            <person name="Luecker S."/>
            <person name="Lage O.M."/>
            <person name="Pohl T."/>
            <person name="Merkel B.J."/>
            <person name="Hornburger P."/>
            <person name="Mueller R.-W."/>
            <person name="Bruemmer F."/>
            <person name="Labrenz M."/>
            <person name="Spormann A.M."/>
            <person name="Op den Camp H."/>
            <person name="Overmann J."/>
            <person name="Amann R."/>
            <person name="Jetten M.S.M."/>
            <person name="Mascher T."/>
            <person name="Medema M.H."/>
            <person name="Devos D.P."/>
            <person name="Kaster A.-K."/>
            <person name="Ovreas L."/>
            <person name="Rohde M."/>
            <person name="Galperin M.Y."/>
            <person name="Jogler C."/>
        </authorList>
    </citation>
    <scope>NUCLEOTIDE SEQUENCE [LARGE SCALE GENOMIC DNA]</scope>
    <source>
        <strain evidence="7 8">Pla110</strain>
    </source>
</reference>
<comment type="domain">
    <text evidence="6">Has three domains with a flexible linker between the domains II and III and assumes an 'L' shape. Domain III is highly mobile and contacts RuvB.</text>
</comment>
<proteinExistence type="inferred from homology"/>
<dbReference type="InterPro" id="IPR011114">
    <property type="entry name" value="RuvA_C"/>
</dbReference>
<comment type="similarity">
    <text evidence="6">Belongs to the RuvA family.</text>
</comment>
<dbReference type="Proteomes" id="UP000317178">
    <property type="component" value="Chromosome"/>
</dbReference>
<dbReference type="Gene3D" id="2.40.50.140">
    <property type="entry name" value="Nucleic acid-binding proteins"/>
    <property type="match status" value="1"/>
</dbReference>
<dbReference type="Pfam" id="PF14520">
    <property type="entry name" value="HHH_5"/>
    <property type="match status" value="1"/>
</dbReference>
<keyword evidence="4 6" id="KW-0233">DNA recombination</keyword>
<keyword evidence="7" id="KW-0547">Nucleotide-binding</keyword>
<keyword evidence="7" id="KW-0378">Hydrolase</keyword>
<dbReference type="GO" id="GO:0000400">
    <property type="term" value="F:four-way junction DNA binding"/>
    <property type="evidence" value="ECO:0007669"/>
    <property type="project" value="UniProtKB-UniRule"/>
</dbReference>
<dbReference type="GO" id="GO:0006310">
    <property type="term" value="P:DNA recombination"/>
    <property type="evidence" value="ECO:0007669"/>
    <property type="project" value="UniProtKB-UniRule"/>
</dbReference>
<feature type="region of interest" description="Domain III" evidence="6">
    <location>
        <begin position="153"/>
        <end position="205"/>
    </location>
</feature>
<dbReference type="NCBIfam" id="TIGR00084">
    <property type="entry name" value="ruvA"/>
    <property type="match status" value="1"/>
</dbReference>
<dbReference type="AlphaFoldDB" id="A0A518CK18"/>
<comment type="subcellular location">
    <subcellularLocation>
        <location evidence="6">Cytoplasm</location>
    </subcellularLocation>
</comment>
<dbReference type="InterPro" id="IPR010994">
    <property type="entry name" value="RuvA_2-like"/>
</dbReference>
<keyword evidence="7" id="KW-0067">ATP-binding</keyword>
<keyword evidence="7" id="KW-0347">Helicase</keyword>
<dbReference type="HAMAP" id="MF_00031">
    <property type="entry name" value="DNA_HJ_migration_RuvA"/>
    <property type="match status" value="1"/>
</dbReference>
<keyword evidence="2 6" id="KW-0227">DNA damage</keyword>
<dbReference type="EMBL" id="CP036281">
    <property type="protein sequence ID" value="QDU79571.1"/>
    <property type="molecule type" value="Genomic_DNA"/>
</dbReference>
<dbReference type="OrthoDB" id="5293449at2"/>
<organism evidence="7 8">
    <name type="scientific">Polystyrenella longa</name>
    <dbReference type="NCBI Taxonomy" id="2528007"/>
    <lineage>
        <taxon>Bacteria</taxon>
        <taxon>Pseudomonadati</taxon>
        <taxon>Planctomycetota</taxon>
        <taxon>Planctomycetia</taxon>
        <taxon>Planctomycetales</taxon>
        <taxon>Planctomycetaceae</taxon>
        <taxon>Polystyrenella</taxon>
    </lineage>
</organism>
<gene>
    <name evidence="6 7" type="primary">ruvA</name>
    <name evidence="7" type="ORF">Pla110_12820</name>
</gene>
<evidence type="ECO:0000256" key="2">
    <source>
        <dbReference type="ARBA" id="ARBA00022763"/>
    </source>
</evidence>
<dbReference type="InterPro" id="IPR012340">
    <property type="entry name" value="NA-bd_OB-fold"/>
</dbReference>
<comment type="subunit">
    <text evidence="6">Homotetramer. Forms an RuvA(8)-RuvB(12)-Holliday junction (HJ) complex. HJ DNA is sandwiched between 2 RuvA tetramers; dsDNA enters through RuvA and exits via RuvB. An RuvB hexamer assembles on each DNA strand where it exits the tetramer. Each RuvB hexamer is contacted by two RuvA subunits (via domain III) on 2 adjacent RuvB subunits; this complex drives branch migration. In the full resolvosome a probable DNA-RuvA(4)-RuvB(12)-RuvC(2) complex forms which resolves the HJ.</text>
</comment>
<evidence type="ECO:0000256" key="1">
    <source>
        <dbReference type="ARBA" id="ARBA00022490"/>
    </source>
</evidence>
<evidence type="ECO:0000256" key="5">
    <source>
        <dbReference type="ARBA" id="ARBA00023204"/>
    </source>
</evidence>
<evidence type="ECO:0000313" key="8">
    <source>
        <dbReference type="Proteomes" id="UP000317178"/>
    </source>
</evidence>